<evidence type="ECO:0000256" key="1">
    <source>
        <dbReference type="SAM" id="Phobius"/>
    </source>
</evidence>
<feature type="transmembrane region" description="Helical" evidence="1">
    <location>
        <begin position="35"/>
        <end position="55"/>
    </location>
</feature>
<keyword evidence="1" id="KW-0472">Membrane</keyword>
<evidence type="ECO:0000313" key="3">
    <source>
        <dbReference type="Proteomes" id="UP001243330"/>
    </source>
</evidence>
<name>A0AAD9EKY4_9PEZI</name>
<keyword evidence="1" id="KW-1133">Transmembrane helix</keyword>
<accession>A0AAD9EKY4</accession>
<proteinExistence type="predicted"/>
<evidence type="ECO:0000313" key="2">
    <source>
        <dbReference type="EMBL" id="KAK1851312.1"/>
    </source>
</evidence>
<gene>
    <name evidence="2" type="ORF">CCHR01_06057</name>
</gene>
<organism evidence="2 3">
    <name type="scientific">Colletotrichum chrysophilum</name>
    <dbReference type="NCBI Taxonomy" id="1836956"/>
    <lineage>
        <taxon>Eukaryota</taxon>
        <taxon>Fungi</taxon>
        <taxon>Dikarya</taxon>
        <taxon>Ascomycota</taxon>
        <taxon>Pezizomycotina</taxon>
        <taxon>Sordariomycetes</taxon>
        <taxon>Hypocreomycetidae</taxon>
        <taxon>Glomerellales</taxon>
        <taxon>Glomerellaceae</taxon>
        <taxon>Colletotrichum</taxon>
        <taxon>Colletotrichum gloeosporioides species complex</taxon>
    </lineage>
</organism>
<dbReference type="EMBL" id="JAQOWY010000099">
    <property type="protein sequence ID" value="KAK1851312.1"/>
    <property type="molecule type" value="Genomic_DNA"/>
</dbReference>
<dbReference type="AlphaFoldDB" id="A0AAD9EKY4"/>
<reference evidence="2" key="1">
    <citation type="submission" date="2023-01" db="EMBL/GenBank/DDBJ databases">
        <title>Colletotrichum chrysophilum M932 genome sequence.</title>
        <authorList>
            <person name="Baroncelli R."/>
        </authorList>
    </citation>
    <scope>NUCLEOTIDE SEQUENCE</scope>
    <source>
        <strain evidence="2">M932</strain>
    </source>
</reference>
<dbReference type="Proteomes" id="UP001243330">
    <property type="component" value="Unassembled WGS sequence"/>
</dbReference>
<keyword evidence="3" id="KW-1185">Reference proteome</keyword>
<sequence length="102" mass="11057">MEEKITVVQSAIEHCSCCSSMITAYRRDEGTSLNLPALLFPFLFLFLFLAGALCWTTNSVLNMLLTRLASTANGSGTGSLQEQWEALSVSQSSVQRPASPPL</sequence>
<protein>
    <submittedName>
        <fullName evidence="2">Uncharacterized protein</fullName>
    </submittedName>
</protein>
<keyword evidence="1" id="KW-0812">Transmembrane</keyword>
<comment type="caution">
    <text evidence="2">The sequence shown here is derived from an EMBL/GenBank/DDBJ whole genome shotgun (WGS) entry which is preliminary data.</text>
</comment>